<sequence>MQINGNNNNSLFGKANTVSSFGQQPNNNSGSLFGNKPASGGLFGQQGTSTNTFSNSASGGLFGQNNQQQGSGLFGQNSQTSGSSGLFGQNDQQQPNAFTQSNTGTGLFGQNNNQQQQSTGLFGAKPAGTTGSLFGGNSSTQPNSLFGTANVPTSNTQSQQGSSLFGATKPTNMPFGGNPTANQSGSGNSLFGTKPASTTGSLFGNNTASTTVPSTNGLFGNNANNSTSTTNTGLFGAKPNSQAKPALGGGLFGNSNSNSSTIGQNKPAFGGTTQNTGHFGATGTNSSAVGSTGGLFGQNNNTLNVGTQNVPPVNNTTQNTLLGTTAVPSLQQPPVTNEQLFSKISIPNSITNPVKATTSKVNADMKRNSSLTSAYRLAPKPLFAPSSNGDAKFQKWGKTLERSDRGSSTSNSITDPESNYLNSNDLLFDPDRRYLKHLVIKNNKNLNVINHNDDEASKVKLVTFTTESASKDDQASSSIAASKLTEKAHSPQTDLKDDHDESTPDPQSKAPNGSTSIPMIENEKISSKVPGLLSNDVTFFKNNYYISPSIETLGNKSLIELRKINNLVIGHRHYGKVEFLEPVDLLNTPLDTLCGDLVTFGPKSCSIYENCSIKPEKGEGINVRCRVTLYSCFPIDKETRKPIKNITHPLLKRSIAKLKENPVYKFESYDPVTGTYSYTIDHPVLP</sequence>
<accession>B5VM90</accession>
<evidence type="ECO:0000256" key="4">
    <source>
        <dbReference type="ARBA" id="ARBA00008926"/>
    </source>
</evidence>
<evidence type="ECO:0000256" key="11">
    <source>
        <dbReference type="ARBA" id="ARBA00023242"/>
    </source>
</evidence>
<feature type="compositionally biased region" description="Polar residues" evidence="12">
    <location>
        <begin position="504"/>
        <end position="517"/>
    </location>
</feature>
<feature type="compositionally biased region" description="Polar residues" evidence="12">
    <location>
        <begin position="206"/>
        <end position="219"/>
    </location>
</feature>
<dbReference type="Proteomes" id="UP000008988">
    <property type="component" value="Unassembled WGS sequence"/>
</dbReference>
<evidence type="ECO:0000256" key="12">
    <source>
        <dbReference type="SAM" id="MobiDB-lite"/>
    </source>
</evidence>
<dbReference type="PANTHER" id="PTHR23198:SF30">
    <property type="entry name" value="NUCLEOPORIN NUP100_NSP100-RELATED"/>
    <property type="match status" value="1"/>
</dbReference>
<dbReference type="GO" id="GO:0044614">
    <property type="term" value="C:nuclear pore cytoplasmic filaments"/>
    <property type="evidence" value="ECO:0007669"/>
    <property type="project" value="TreeGrafter"/>
</dbReference>
<evidence type="ECO:0000256" key="7">
    <source>
        <dbReference type="ARBA" id="ARBA00022816"/>
    </source>
</evidence>
<comment type="subcellular location">
    <subcellularLocation>
        <location evidence="1">Nucleus membrane</location>
        <topology evidence="1">Peripheral membrane protein</topology>
        <orientation evidence="1">Cytoplasmic side</orientation>
    </subcellularLocation>
    <subcellularLocation>
        <location evidence="3">Nucleus membrane</location>
        <topology evidence="3">Peripheral membrane protein</topology>
        <orientation evidence="3">Nucleoplasmic side</orientation>
    </subcellularLocation>
    <subcellularLocation>
        <location evidence="2">Nucleus</location>
        <location evidence="2">Nuclear pore complex</location>
    </subcellularLocation>
</comment>
<feature type="compositionally biased region" description="Basic and acidic residues" evidence="12">
    <location>
        <begin position="484"/>
        <end position="502"/>
    </location>
</feature>
<dbReference type="InterPro" id="IPR036903">
    <property type="entry name" value="Nup98_auto-Pept-S59_dom_sf"/>
</dbReference>
<keyword evidence="6" id="KW-0677">Repeat</keyword>
<keyword evidence="8" id="KW-0653">Protein transport</keyword>
<dbReference type="GO" id="GO:0008139">
    <property type="term" value="F:nuclear localization sequence binding"/>
    <property type="evidence" value="ECO:0007669"/>
    <property type="project" value="TreeGrafter"/>
</dbReference>
<feature type="compositionally biased region" description="Polar residues" evidence="12">
    <location>
        <begin position="45"/>
        <end position="57"/>
    </location>
</feature>
<dbReference type="Gene3D" id="3.30.1610.10">
    <property type="entry name" value="Peptidase S59, nucleoporin"/>
    <property type="match status" value="1"/>
</dbReference>
<evidence type="ECO:0000256" key="9">
    <source>
        <dbReference type="ARBA" id="ARBA00023010"/>
    </source>
</evidence>
<feature type="region of interest" description="Disordered" evidence="12">
    <location>
        <begin position="472"/>
        <end position="517"/>
    </location>
</feature>
<dbReference type="GO" id="GO:0044613">
    <property type="term" value="C:nuclear pore central transport channel"/>
    <property type="evidence" value="ECO:0007669"/>
    <property type="project" value="UniProtKB-ARBA"/>
</dbReference>
<comment type="similarity">
    <text evidence="4">Belongs to the nucleoporin GLFG family.</text>
</comment>
<keyword evidence="7" id="KW-0509">mRNA transport</keyword>
<keyword evidence="9" id="KW-0811">Translocation</keyword>
<gene>
    <name evidence="14" type="ORF">AWRI1631_111600</name>
</gene>
<evidence type="ECO:0000256" key="10">
    <source>
        <dbReference type="ARBA" id="ARBA00023132"/>
    </source>
</evidence>
<feature type="compositionally biased region" description="Polar residues" evidence="12">
    <location>
        <begin position="129"/>
        <end position="163"/>
    </location>
</feature>
<dbReference type="GO" id="GO:0017056">
    <property type="term" value="F:structural constituent of nuclear pore"/>
    <property type="evidence" value="ECO:0007669"/>
    <property type="project" value="InterPro"/>
</dbReference>
<feature type="compositionally biased region" description="Low complexity" evidence="12">
    <location>
        <begin position="63"/>
        <end position="79"/>
    </location>
</feature>
<feature type="region of interest" description="Disordered" evidence="12">
    <location>
        <begin position="230"/>
        <end position="272"/>
    </location>
</feature>
<dbReference type="InterPro" id="IPR007230">
    <property type="entry name" value="Nup98_auto-Pept-S59_dom"/>
</dbReference>
<reference evidence="14 15" key="1">
    <citation type="journal article" date="2008" name="FEMS Yeast Res.">
        <title>Comparative genome analysis of a Saccharomyces cerevisiae wine strain.</title>
        <authorList>
            <person name="Borneman A.R."/>
            <person name="Forgan A.H."/>
            <person name="Pretorius I.S."/>
            <person name="Chambers P.J."/>
        </authorList>
    </citation>
    <scope>NUCLEOTIDE SEQUENCE [LARGE SCALE GENOMIC DNA]</scope>
    <source>
        <strain evidence="14 15">AWRI1631</strain>
    </source>
</reference>
<evidence type="ECO:0000256" key="3">
    <source>
        <dbReference type="ARBA" id="ARBA00004620"/>
    </source>
</evidence>
<organism evidence="14 15">
    <name type="scientific">Saccharomyces cerevisiae (strain AWRI1631)</name>
    <name type="common">Baker's yeast</name>
    <dbReference type="NCBI Taxonomy" id="545124"/>
    <lineage>
        <taxon>Eukaryota</taxon>
        <taxon>Fungi</taxon>
        <taxon>Dikarya</taxon>
        <taxon>Ascomycota</taxon>
        <taxon>Saccharomycotina</taxon>
        <taxon>Saccharomycetes</taxon>
        <taxon>Saccharomycetales</taxon>
        <taxon>Saccharomycetaceae</taxon>
        <taxon>Saccharomyces</taxon>
    </lineage>
</organism>
<proteinExistence type="inferred from homology"/>
<dbReference type="InterPro" id="IPR037665">
    <property type="entry name" value="Nucleoporin_S59-like"/>
</dbReference>
<feature type="compositionally biased region" description="Polar residues" evidence="12">
    <location>
        <begin position="80"/>
        <end position="109"/>
    </location>
</feature>
<dbReference type="FunFam" id="3.30.1610.10:FF:000003">
    <property type="entry name" value="Nucleoporin SONB, putative"/>
    <property type="match status" value="1"/>
</dbReference>
<evidence type="ECO:0000313" key="15">
    <source>
        <dbReference type="Proteomes" id="UP000008988"/>
    </source>
</evidence>
<dbReference type="MEROPS" id="S59.952"/>
<dbReference type="Pfam" id="PF13634">
    <property type="entry name" value="Nucleoporin_FG"/>
    <property type="match status" value="2"/>
</dbReference>
<evidence type="ECO:0000256" key="6">
    <source>
        <dbReference type="ARBA" id="ARBA00022737"/>
    </source>
</evidence>
<dbReference type="SUPFAM" id="SSF82215">
    <property type="entry name" value="C-terminal autoproteolytic domain of nucleoporin nup98"/>
    <property type="match status" value="1"/>
</dbReference>
<protein>
    <submittedName>
        <fullName evidence="14">YKL068Wp-like protein</fullName>
    </submittedName>
</protein>
<comment type="caution">
    <text evidence="14">The sequence shown here is derived from an EMBL/GenBank/DDBJ whole genome shotgun (WGS) entry which is preliminary data.</text>
</comment>
<dbReference type="GO" id="GO:0034398">
    <property type="term" value="P:telomere tethering at nuclear periphery"/>
    <property type="evidence" value="ECO:0007669"/>
    <property type="project" value="TreeGrafter"/>
</dbReference>
<dbReference type="GO" id="GO:0031965">
    <property type="term" value="C:nuclear membrane"/>
    <property type="evidence" value="ECO:0007669"/>
    <property type="project" value="UniProtKB-SubCell"/>
</dbReference>
<dbReference type="PROSITE" id="PS51434">
    <property type="entry name" value="NUP_C"/>
    <property type="match status" value="1"/>
</dbReference>
<evidence type="ECO:0000313" key="14">
    <source>
        <dbReference type="EMBL" id="EDZ70956.1"/>
    </source>
</evidence>
<feature type="compositionally biased region" description="Polar residues" evidence="12">
    <location>
        <begin position="1"/>
        <end position="32"/>
    </location>
</feature>
<feature type="region of interest" description="Disordered" evidence="12">
    <location>
        <begin position="206"/>
        <end position="225"/>
    </location>
</feature>
<evidence type="ECO:0000259" key="13">
    <source>
        <dbReference type="PROSITE" id="PS51434"/>
    </source>
</evidence>
<dbReference type="EMBL" id="ABSV01001472">
    <property type="protein sequence ID" value="EDZ70956.1"/>
    <property type="molecule type" value="Genomic_DNA"/>
</dbReference>
<dbReference type="InterPro" id="IPR025574">
    <property type="entry name" value="Nucleoporin_FG_rpt"/>
</dbReference>
<dbReference type="OrthoDB" id="3797628at2759"/>
<feature type="region of interest" description="Disordered" evidence="12">
    <location>
        <begin position="399"/>
        <end position="424"/>
    </location>
</feature>
<evidence type="ECO:0000256" key="1">
    <source>
        <dbReference type="ARBA" id="ARBA00004335"/>
    </source>
</evidence>
<keyword evidence="10" id="KW-0906">Nuclear pore complex</keyword>
<feature type="compositionally biased region" description="Polar residues" evidence="12">
    <location>
        <begin position="406"/>
        <end position="424"/>
    </location>
</feature>
<dbReference type="AlphaFoldDB" id="B5VM90"/>
<feature type="region of interest" description="Disordered" evidence="12">
    <location>
        <begin position="1"/>
        <end position="163"/>
    </location>
</feature>
<dbReference type="PANTHER" id="PTHR23198">
    <property type="entry name" value="NUCLEOPORIN"/>
    <property type="match status" value="1"/>
</dbReference>
<dbReference type="GO" id="GO:0006606">
    <property type="term" value="P:protein import into nucleus"/>
    <property type="evidence" value="ECO:0007669"/>
    <property type="project" value="UniProtKB-ARBA"/>
</dbReference>
<dbReference type="Pfam" id="PF04096">
    <property type="entry name" value="Nucleoporin2"/>
    <property type="match status" value="1"/>
</dbReference>
<keyword evidence="5" id="KW-0813">Transport</keyword>
<name>B5VM90_YEAS6</name>
<dbReference type="GO" id="GO:0003723">
    <property type="term" value="F:RNA binding"/>
    <property type="evidence" value="ECO:0007669"/>
    <property type="project" value="TreeGrafter"/>
</dbReference>
<evidence type="ECO:0000256" key="5">
    <source>
        <dbReference type="ARBA" id="ARBA00022448"/>
    </source>
</evidence>
<evidence type="ECO:0000256" key="8">
    <source>
        <dbReference type="ARBA" id="ARBA00022927"/>
    </source>
</evidence>
<keyword evidence="11" id="KW-0539">Nucleus</keyword>
<feature type="domain" description="Peptidase S59" evidence="13">
    <location>
        <begin position="541"/>
        <end position="683"/>
    </location>
</feature>
<dbReference type="GO" id="GO:0000973">
    <property type="term" value="P:post-transcriptional tethering of RNA polymerase II gene DNA at nuclear periphery"/>
    <property type="evidence" value="ECO:0007669"/>
    <property type="project" value="TreeGrafter"/>
</dbReference>
<dbReference type="GO" id="GO:0006406">
    <property type="term" value="P:mRNA export from nucleus"/>
    <property type="evidence" value="ECO:0007669"/>
    <property type="project" value="UniProtKB-ARBA"/>
</dbReference>
<evidence type="ECO:0000256" key="2">
    <source>
        <dbReference type="ARBA" id="ARBA00004567"/>
    </source>
</evidence>